<comment type="cofactor">
    <cofactor evidence="1">
        <name>FAD</name>
        <dbReference type="ChEBI" id="CHEBI:57692"/>
    </cofactor>
</comment>
<dbReference type="EMBL" id="JFHE01000002">
    <property type="protein sequence ID" value="KDR36966.1"/>
    <property type="molecule type" value="Genomic_DNA"/>
</dbReference>
<dbReference type="InterPro" id="IPR006091">
    <property type="entry name" value="Acyl-CoA_Oxase/DH_mid-dom"/>
</dbReference>
<proteinExistence type="inferred from homology"/>
<dbReference type="InterPro" id="IPR037069">
    <property type="entry name" value="AcylCoA_DH/ox_N_sf"/>
</dbReference>
<reference evidence="10 11" key="2">
    <citation type="submission" date="2014-03" db="EMBL/GenBank/DDBJ databases">
        <title>Draft Genome Sequences of Four Burkholderia Strains.</title>
        <authorList>
            <person name="Liu X.Y."/>
            <person name="Li C.X."/>
            <person name="Xu J.H."/>
        </authorList>
    </citation>
    <scope>NUCLEOTIDE SEQUENCE [LARGE SCALE GENOMIC DNA]</scope>
    <source>
        <strain evidence="10 11">R27</strain>
    </source>
</reference>
<organism evidence="10 11">
    <name type="scientific">Caballeronia grimmiae</name>
    <dbReference type="NCBI Taxonomy" id="1071679"/>
    <lineage>
        <taxon>Bacteria</taxon>
        <taxon>Pseudomonadati</taxon>
        <taxon>Pseudomonadota</taxon>
        <taxon>Betaproteobacteria</taxon>
        <taxon>Burkholderiales</taxon>
        <taxon>Burkholderiaceae</taxon>
        <taxon>Caballeronia</taxon>
    </lineage>
</organism>
<keyword evidence="5" id="KW-0560">Oxidoreductase</keyword>
<evidence type="ECO:0000313" key="12">
    <source>
        <dbReference type="Proteomes" id="UP000597138"/>
    </source>
</evidence>
<dbReference type="GO" id="GO:0050660">
    <property type="term" value="F:flavin adenine dinucleotide binding"/>
    <property type="evidence" value="ECO:0007669"/>
    <property type="project" value="InterPro"/>
</dbReference>
<dbReference type="InterPro" id="IPR009075">
    <property type="entry name" value="AcylCo_DH/oxidase_C"/>
</dbReference>
<gene>
    <name evidence="10" type="ORF">BG57_11495</name>
    <name evidence="9" type="ORF">GCM10010985_33000</name>
</gene>
<reference evidence="9" key="4">
    <citation type="submission" date="2024-05" db="EMBL/GenBank/DDBJ databases">
        <authorList>
            <person name="Sun Q."/>
            <person name="Zhou Y."/>
        </authorList>
    </citation>
    <scope>NUCLEOTIDE SEQUENCE</scope>
    <source>
        <strain evidence="9">CGMCC 1.11013</strain>
    </source>
</reference>
<comment type="similarity">
    <text evidence="2">Belongs to the acyl-CoA dehydrogenase family.</text>
</comment>
<evidence type="ECO:0000256" key="5">
    <source>
        <dbReference type="ARBA" id="ARBA00023002"/>
    </source>
</evidence>
<evidence type="ECO:0000256" key="3">
    <source>
        <dbReference type="ARBA" id="ARBA00022630"/>
    </source>
</evidence>
<dbReference type="InterPro" id="IPR036250">
    <property type="entry name" value="AcylCo_DH-like_C"/>
</dbReference>
<evidence type="ECO:0000256" key="1">
    <source>
        <dbReference type="ARBA" id="ARBA00001974"/>
    </source>
</evidence>
<dbReference type="GO" id="GO:0003995">
    <property type="term" value="F:acyl-CoA dehydrogenase activity"/>
    <property type="evidence" value="ECO:0007669"/>
    <property type="project" value="TreeGrafter"/>
</dbReference>
<evidence type="ECO:0000256" key="4">
    <source>
        <dbReference type="ARBA" id="ARBA00022827"/>
    </source>
</evidence>
<keyword evidence="12" id="KW-1185">Reference proteome</keyword>
<evidence type="ECO:0000259" key="8">
    <source>
        <dbReference type="Pfam" id="PF02771"/>
    </source>
</evidence>
<dbReference type="EMBL" id="BMEG01000005">
    <property type="protein sequence ID" value="GGD75859.1"/>
    <property type="molecule type" value="Genomic_DNA"/>
</dbReference>
<dbReference type="SUPFAM" id="SSF47203">
    <property type="entry name" value="Acyl-CoA dehydrogenase C-terminal domain-like"/>
    <property type="match status" value="1"/>
</dbReference>
<keyword evidence="4" id="KW-0274">FAD</keyword>
<dbReference type="InterPro" id="IPR009100">
    <property type="entry name" value="AcylCoA_DH/oxidase_NM_dom_sf"/>
</dbReference>
<dbReference type="OrthoDB" id="9770681at2"/>
<name>A0A069PHY2_9BURK</name>
<evidence type="ECO:0000256" key="2">
    <source>
        <dbReference type="ARBA" id="ARBA00009347"/>
    </source>
</evidence>
<dbReference type="Gene3D" id="2.40.110.10">
    <property type="entry name" value="Butyryl-CoA Dehydrogenase, subunit A, domain 2"/>
    <property type="match status" value="1"/>
</dbReference>
<feature type="domain" description="Acyl-CoA oxidase/dehydrogenase middle" evidence="7">
    <location>
        <begin position="141"/>
        <end position="211"/>
    </location>
</feature>
<dbReference type="Proteomes" id="UP000027439">
    <property type="component" value="Unassembled WGS sequence"/>
</dbReference>
<dbReference type="PANTHER" id="PTHR43884:SF20">
    <property type="entry name" value="ACYL-COA DEHYDROGENASE FADE28"/>
    <property type="match status" value="1"/>
</dbReference>
<dbReference type="RefSeq" id="WP_035960307.1">
    <property type="nucleotide sequence ID" value="NZ_BMEG01000005.1"/>
</dbReference>
<evidence type="ECO:0000313" key="11">
    <source>
        <dbReference type="Proteomes" id="UP000027439"/>
    </source>
</evidence>
<evidence type="ECO:0000259" key="6">
    <source>
        <dbReference type="Pfam" id="PF00441"/>
    </source>
</evidence>
<keyword evidence="3" id="KW-0285">Flavoprotein</keyword>
<sequence length="384" mass="40919">MDFNLNAEQQLLQDSVRRFVEREYSFEARTTLISVHSTCDPAHWQTFGDNGWLAAALPESCGGLGGTLIDTVLIAREFGRALVLEPYLGCAVLAAQTLLAAGTESQKMSWLPQLADGSLRMALAYGEAQSRGLPEPVEVRARPVSNGYAISGTKTLVLGGADADGFIVSARTPDADGITLFLVHADTPGLSRRVLPLHDGTFAAELSFDNVAVTRDAVLGQPGAGLAAIRHGLAHATAALCAELVGGMEKAIELTADYLKLRKQFGVPIGSFQALQHRIADMAADLEIARSMLYALVASIQNDTEPARLLAVSQAKSVIGRAARAVCAQAIQLHGGIGMTEEYVVGHYYKRAVVADVLFGTSDQHDSLCAAQLQKELLQEDKHA</sequence>
<dbReference type="eggNOG" id="COG1960">
    <property type="taxonomic scope" value="Bacteria"/>
</dbReference>
<dbReference type="Gene3D" id="1.20.140.10">
    <property type="entry name" value="Butyryl-CoA Dehydrogenase, subunit A, domain 3"/>
    <property type="match status" value="1"/>
</dbReference>
<dbReference type="InterPro" id="IPR013786">
    <property type="entry name" value="AcylCoA_DH/ox_N"/>
</dbReference>
<feature type="domain" description="Acyl-CoA dehydrogenase/oxidase C-terminal" evidence="6">
    <location>
        <begin position="223"/>
        <end position="372"/>
    </location>
</feature>
<dbReference type="Proteomes" id="UP000597138">
    <property type="component" value="Unassembled WGS sequence"/>
</dbReference>
<dbReference type="STRING" id="1071679.BG57_11495"/>
<dbReference type="Gene3D" id="1.10.540.10">
    <property type="entry name" value="Acyl-CoA dehydrogenase/oxidase, N-terminal domain"/>
    <property type="match status" value="1"/>
</dbReference>
<dbReference type="Pfam" id="PF00441">
    <property type="entry name" value="Acyl-CoA_dh_1"/>
    <property type="match status" value="1"/>
</dbReference>
<protein>
    <submittedName>
        <fullName evidence="10">Acyl-CoA dehydrogenase</fullName>
    </submittedName>
</protein>
<dbReference type="CDD" id="cd00567">
    <property type="entry name" value="ACAD"/>
    <property type="match status" value="1"/>
</dbReference>
<dbReference type="AlphaFoldDB" id="A0A069PHY2"/>
<reference evidence="9" key="1">
    <citation type="journal article" date="2014" name="Int. J. Syst. Evol. Microbiol.">
        <title>Complete genome of a new Firmicutes species belonging to the dominant human colonic microbiota ('Ruminococcus bicirculans') reveals two chromosomes and a selective capacity to utilize plant glucans.</title>
        <authorList>
            <consortium name="NISC Comparative Sequencing Program"/>
            <person name="Wegmann U."/>
            <person name="Louis P."/>
            <person name="Goesmann A."/>
            <person name="Henrissat B."/>
            <person name="Duncan S.H."/>
            <person name="Flint H.J."/>
        </authorList>
    </citation>
    <scope>NUCLEOTIDE SEQUENCE</scope>
    <source>
        <strain evidence="9">CGMCC 1.11013</strain>
    </source>
</reference>
<reference evidence="12" key="3">
    <citation type="journal article" date="2019" name="Int. J. Syst. Evol. Microbiol.">
        <title>The Global Catalogue of Microorganisms (GCM) 10K type strain sequencing project: providing services to taxonomists for standard genome sequencing and annotation.</title>
        <authorList>
            <consortium name="The Broad Institute Genomics Platform"/>
            <consortium name="The Broad Institute Genome Sequencing Center for Infectious Disease"/>
            <person name="Wu L."/>
            <person name="Ma J."/>
        </authorList>
    </citation>
    <scope>NUCLEOTIDE SEQUENCE [LARGE SCALE GENOMIC DNA]</scope>
    <source>
        <strain evidence="12">CGMCC 1.11013</strain>
    </source>
</reference>
<evidence type="ECO:0000313" key="9">
    <source>
        <dbReference type="EMBL" id="GGD75859.1"/>
    </source>
</evidence>
<accession>A0A069PHY2</accession>
<comment type="caution">
    <text evidence="10">The sequence shown here is derived from an EMBL/GenBank/DDBJ whole genome shotgun (WGS) entry which is preliminary data.</text>
</comment>
<evidence type="ECO:0000259" key="7">
    <source>
        <dbReference type="Pfam" id="PF02770"/>
    </source>
</evidence>
<dbReference type="SUPFAM" id="SSF56645">
    <property type="entry name" value="Acyl-CoA dehydrogenase NM domain-like"/>
    <property type="match status" value="1"/>
</dbReference>
<feature type="domain" description="Acyl-CoA dehydrogenase/oxidase N-terminal" evidence="8">
    <location>
        <begin position="7"/>
        <end position="117"/>
    </location>
</feature>
<dbReference type="InterPro" id="IPR046373">
    <property type="entry name" value="Acyl-CoA_Oxase/DH_mid-dom_sf"/>
</dbReference>
<evidence type="ECO:0000313" key="10">
    <source>
        <dbReference type="EMBL" id="KDR36966.1"/>
    </source>
</evidence>
<dbReference type="Pfam" id="PF02770">
    <property type="entry name" value="Acyl-CoA_dh_M"/>
    <property type="match status" value="1"/>
</dbReference>
<dbReference type="PANTHER" id="PTHR43884">
    <property type="entry name" value="ACYL-COA DEHYDROGENASE"/>
    <property type="match status" value="1"/>
</dbReference>
<dbReference type="Pfam" id="PF02771">
    <property type="entry name" value="Acyl-CoA_dh_N"/>
    <property type="match status" value="1"/>
</dbReference>